<evidence type="ECO:0000313" key="3">
    <source>
        <dbReference type="Proteomes" id="UP000559626"/>
    </source>
</evidence>
<proteinExistence type="predicted"/>
<keyword evidence="3" id="KW-1185">Reference proteome</keyword>
<organism evidence="2 3">
    <name type="scientific">Hymenobacter polaris</name>
    <dbReference type="NCBI Taxonomy" id="2682546"/>
    <lineage>
        <taxon>Bacteria</taxon>
        <taxon>Pseudomonadati</taxon>
        <taxon>Bacteroidota</taxon>
        <taxon>Cytophagia</taxon>
        <taxon>Cytophagales</taxon>
        <taxon>Hymenobacteraceae</taxon>
        <taxon>Hymenobacter</taxon>
    </lineage>
</organism>
<dbReference type="AlphaFoldDB" id="A0A7Y0AE86"/>
<comment type="caution">
    <text evidence="2">The sequence shown here is derived from an EMBL/GenBank/DDBJ whole genome shotgun (WGS) entry which is preliminary data.</text>
</comment>
<accession>A0A7Y0AE86</accession>
<sequence length="126" mass="13388">MATSPQPAPGNNGDNVPADDKRAAATLTVDVQADESNAHTATEKESDAFLNAQTNGQTYDENESGQAGPDEMDDSRRSEYQSPVGKAPASADNLPDQLTHPSEAGYTLPEMQHQGRTLTAESDDQK</sequence>
<name>A0A7Y0AE86_9BACT</name>
<dbReference type="RefSeq" id="WP_169530793.1">
    <property type="nucleotide sequence ID" value="NZ_JABBGH010000001.1"/>
</dbReference>
<protein>
    <submittedName>
        <fullName evidence="2">Uncharacterized protein</fullName>
    </submittedName>
</protein>
<gene>
    <name evidence="2" type="ORF">HHL22_09795</name>
</gene>
<dbReference type="Proteomes" id="UP000559626">
    <property type="component" value="Unassembled WGS sequence"/>
</dbReference>
<feature type="region of interest" description="Disordered" evidence="1">
    <location>
        <begin position="1"/>
        <end position="126"/>
    </location>
</feature>
<evidence type="ECO:0000256" key="1">
    <source>
        <dbReference type="SAM" id="MobiDB-lite"/>
    </source>
</evidence>
<dbReference type="EMBL" id="JABBGH010000001">
    <property type="protein sequence ID" value="NML65495.1"/>
    <property type="molecule type" value="Genomic_DNA"/>
</dbReference>
<reference evidence="2 3" key="1">
    <citation type="submission" date="2020-04" db="EMBL/GenBank/DDBJ databases">
        <title>Hymenobacter polaris sp. nov., isolated from Arctic soil.</title>
        <authorList>
            <person name="Dahal R.H."/>
        </authorList>
    </citation>
    <scope>NUCLEOTIDE SEQUENCE [LARGE SCALE GENOMIC DNA]</scope>
    <source>
        <strain evidence="2 3">RP-2-7</strain>
    </source>
</reference>
<evidence type="ECO:0000313" key="2">
    <source>
        <dbReference type="EMBL" id="NML65495.1"/>
    </source>
</evidence>